<dbReference type="PROSITE" id="PS51257">
    <property type="entry name" value="PROKAR_LIPOPROTEIN"/>
    <property type="match status" value="1"/>
</dbReference>
<evidence type="ECO:0000313" key="6">
    <source>
        <dbReference type="EMBL" id="MFD1746221.1"/>
    </source>
</evidence>
<dbReference type="Pfam" id="PF01464">
    <property type="entry name" value="SLT"/>
    <property type="match status" value="1"/>
</dbReference>
<evidence type="ECO:0000313" key="7">
    <source>
        <dbReference type="Proteomes" id="UP001597322"/>
    </source>
</evidence>
<feature type="signal peptide" evidence="4">
    <location>
        <begin position="1"/>
        <end position="21"/>
    </location>
</feature>
<dbReference type="InterPro" id="IPR008939">
    <property type="entry name" value="Lytic_TGlycosylase_superhlx_U"/>
</dbReference>
<dbReference type="PANTHER" id="PTHR37423:SF2">
    <property type="entry name" value="MEMBRANE-BOUND LYTIC MUREIN TRANSGLYCOSYLASE C"/>
    <property type="match status" value="1"/>
</dbReference>
<dbReference type="Gene3D" id="1.10.530.10">
    <property type="match status" value="1"/>
</dbReference>
<evidence type="ECO:0000256" key="2">
    <source>
        <dbReference type="ARBA" id="ARBA00009387"/>
    </source>
</evidence>
<gene>
    <name evidence="6" type="ORF">ACFSE1_12175</name>
</gene>
<dbReference type="SUPFAM" id="SSF48435">
    <property type="entry name" value="Bacterial muramidases"/>
    <property type="match status" value="1"/>
</dbReference>
<dbReference type="InterPro" id="IPR008258">
    <property type="entry name" value="Transglycosylase_SLT_dom_1"/>
</dbReference>
<accession>A0ABW4M6F0</accession>
<comment type="caution">
    <text evidence="6">The sequence shown here is derived from an EMBL/GenBank/DDBJ whole genome shotgun (WGS) entry which is preliminary data.</text>
</comment>
<dbReference type="EMBL" id="JBHUEQ010000022">
    <property type="protein sequence ID" value="MFD1746221.1"/>
    <property type="molecule type" value="Genomic_DNA"/>
</dbReference>
<protein>
    <submittedName>
        <fullName evidence="6">Transglycosylase SLT domain-containing protein</fullName>
    </submittedName>
</protein>
<dbReference type="InterPro" id="IPR000189">
    <property type="entry name" value="Transglyc_AS"/>
</dbReference>
<comment type="similarity">
    <text evidence="2">Belongs to the virb1 family.</text>
</comment>
<sequence length="695" mass="75792">MKASFHTVGFYMLLSCGVCLAAPLPEGSLPRPLSRPDNLHQVTIPTPEITGAIPRTDNPGQDGSSLAILKQGLDALSSNDVSTALSARDALSQGSLDHHLLTFAIATSGLRGVPSHEIAEAQQQLRGWPGLKNLRAFSERALWQENPPAQSVLAAFGATRPETPQGAIILARALMATGKRAEAARTLRPFWAGNALDKDLEDGILREFSGLLTPADHRARMDYLMYRGRISQAKRFAEAGHAQSLYKAWAAVASRAKNAEALLASVDKALVNDPAYLFVQIEYQRLQDNYRRAAALLARSPKDRDELVNSSEWWNERRIIARGLADQGDFAEAYRVVAAHNAHQPTDIVDAEFHAGWYALRALKQPAVAANHFKKILTASTRPLSASRAWYWLGRTAEAGGPGQAQEFYAKAAQYPATFYGQLAAARLQQKTLNVAYPSPTAEDRRNFQMREAARAIDRLDAAGHSQRASALYRALADELTSPGELAILAARAERDNNHALSLQIGKSAFNRGIDVAALAFPLGVIPASANIDGSGKALAYSIARQESAFNPAAVSPANARGLLQILPGTAKGVATRHGMPFVQAKLTTDPGYNATLGAHYLGEQIDAFGGSYILTFIAYNAGPRRVPEWIDRYGDPRGKSLDEVIDWIERIPFPETRNYVQRVMENYQVYKVRLGQKADIANDLRFGRPASSDR</sequence>
<dbReference type="RefSeq" id="WP_377401421.1">
    <property type="nucleotide sequence ID" value="NZ_JBHUEQ010000022.1"/>
</dbReference>
<organism evidence="6 7">
    <name type="scientific">Rhizobium helianthi</name>
    <dbReference type="NCBI Taxonomy" id="1132695"/>
    <lineage>
        <taxon>Bacteria</taxon>
        <taxon>Pseudomonadati</taxon>
        <taxon>Pseudomonadota</taxon>
        <taxon>Alphaproteobacteria</taxon>
        <taxon>Hyphomicrobiales</taxon>
        <taxon>Rhizobiaceae</taxon>
        <taxon>Rhizobium/Agrobacterium group</taxon>
        <taxon>Rhizobium</taxon>
    </lineage>
</organism>
<name>A0ABW4M6F0_9HYPH</name>
<feature type="domain" description="Transglycosylase SLT" evidence="5">
    <location>
        <begin position="531"/>
        <end position="637"/>
    </location>
</feature>
<evidence type="ECO:0000256" key="3">
    <source>
        <dbReference type="ARBA" id="ARBA00022729"/>
    </source>
</evidence>
<keyword evidence="3 4" id="KW-0732">Signal</keyword>
<evidence type="ECO:0000256" key="4">
    <source>
        <dbReference type="SAM" id="SignalP"/>
    </source>
</evidence>
<feature type="chain" id="PRO_5046991113" evidence="4">
    <location>
        <begin position="22"/>
        <end position="695"/>
    </location>
</feature>
<dbReference type="SUPFAM" id="SSF53955">
    <property type="entry name" value="Lysozyme-like"/>
    <property type="match status" value="1"/>
</dbReference>
<dbReference type="Gene3D" id="1.25.20.10">
    <property type="entry name" value="Bacterial muramidases"/>
    <property type="match status" value="1"/>
</dbReference>
<dbReference type="PROSITE" id="PS00922">
    <property type="entry name" value="TRANSGLYCOSYLASE"/>
    <property type="match status" value="1"/>
</dbReference>
<comment type="similarity">
    <text evidence="1">Belongs to the transglycosylase Slt family.</text>
</comment>
<proteinExistence type="inferred from homology"/>
<dbReference type="PANTHER" id="PTHR37423">
    <property type="entry name" value="SOLUBLE LYTIC MUREIN TRANSGLYCOSYLASE-RELATED"/>
    <property type="match status" value="1"/>
</dbReference>
<dbReference type="Proteomes" id="UP001597322">
    <property type="component" value="Unassembled WGS sequence"/>
</dbReference>
<dbReference type="CDD" id="cd13401">
    <property type="entry name" value="Slt70-like"/>
    <property type="match status" value="1"/>
</dbReference>
<keyword evidence="7" id="KW-1185">Reference proteome</keyword>
<reference evidence="7" key="1">
    <citation type="journal article" date="2019" name="Int. J. Syst. Evol. Microbiol.">
        <title>The Global Catalogue of Microorganisms (GCM) 10K type strain sequencing project: providing services to taxonomists for standard genome sequencing and annotation.</title>
        <authorList>
            <consortium name="The Broad Institute Genomics Platform"/>
            <consortium name="The Broad Institute Genome Sequencing Center for Infectious Disease"/>
            <person name="Wu L."/>
            <person name="Ma J."/>
        </authorList>
    </citation>
    <scope>NUCLEOTIDE SEQUENCE [LARGE SCALE GENOMIC DNA]</scope>
    <source>
        <strain evidence="7">CG52</strain>
    </source>
</reference>
<evidence type="ECO:0000259" key="5">
    <source>
        <dbReference type="Pfam" id="PF01464"/>
    </source>
</evidence>
<dbReference type="InterPro" id="IPR023346">
    <property type="entry name" value="Lysozyme-like_dom_sf"/>
</dbReference>
<evidence type="ECO:0000256" key="1">
    <source>
        <dbReference type="ARBA" id="ARBA00007734"/>
    </source>
</evidence>